<dbReference type="EMBL" id="JAGKSB010000010">
    <property type="protein sequence ID" value="MBP3943821.1"/>
    <property type="molecule type" value="Genomic_DNA"/>
</dbReference>
<feature type="transmembrane region" description="Helical" evidence="1">
    <location>
        <begin position="57"/>
        <end position="82"/>
    </location>
</feature>
<evidence type="ECO:0000313" key="3">
    <source>
        <dbReference type="Proteomes" id="UP000679691"/>
    </source>
</evidence>
<keyword evidence="1" id="KW-1133">Transmembrane helix</keyword>
<dbReference type="AlphaFoldDB" id="A0A8T4HGP3"/>
<keyword evidence="3" id="KW-1185">Reference proteome</keyword>
<gene>
    <name evidence="2" type="ORF">J5U18_09620</name>
</gene>
<keyword evidence="1" id="KW-0812">Transmembrane</keyword>
<sequence>MIQFLKESTFAVNEVFVKSVELLKRNYFSVAGLCFLLFITSNASSALAVYFKDINVVLSIFMALIFVVLYFGINLSLFKYILSQIDREDHFSVSATIPSTKELLNFFTAMISIAGISIVMLLLFAVVCFPIVYLKVPVSSLANIVLIGAAVFTFIFVIRVAFYPFFIIDRKETSIRAIRLSFALTKGNVTKLLLILAIFALLHLLQWYFNFMGYNILAVCLSFVNSFLVVPLSSIVITVAYRDMISDYQGGDDPAIIKNII</sequence>
<name>A0A8T4HGP3_9SPHI</name>
<evidence type="ECO:0000313" key="2">
    <source>
        <dbReference type="EMBL" id="MBP3943821.1"/>
    </source>
</evidence>
<dbReference type="RefSeq" id="WP_353547321.1">
    <property type="nucleotide sequence ID" value="NZ_JAGKSB010000010.1"/>
</dbReference>
<reference evidence="2" key="1">
    <citation type="submission" date="2021-03" db="EMBL/GenBank/DDBJ databases">
        <authorList>
            <person name="Lu T."/>
            <person name="Wang Q."/>
            <person name="Han X."/>
        </authorList>
    </citation>
    <scope>NUCLEOTIDE SEQUENCE</scope>
    <source>
        <strain evidence="2">WQ 2009</strain>
    </source>
</reference>
<dbReference type="Proteomes" id="UP000679691">
    <property type="component" value="Unassembled WGS sequence"/>
</dbReference>
<feature type="transmembrane region" description="Helical" evidence="1">
    <location>
        <begin position="103"/>
        <end position="132"/>
    </location>
</feature>
<feature type="transmembrane region" description="Helical" evidence="1">
    <location>
        <begin position="189"/>
        <end position="209"/>
    </location>
</feature>
<evidence type="ECO:0000256" key="1">
    <source>
        <dbReference type="SAM" id="Phobius"/>
    </source>
</evidence>
<comment type="caution">
    <text evidence="2">The sequence shown here is derived from an EMBL/GenBank/DDBJ whole genome shotgun (WGS) entry which is preliminary data.</text>
</comment>
<accession>A0A8T4HGP3</accession>
<protein>
    <submittedName>
        <fullName evidence="2">Beta-carotene 15,15'-monooxygenase</fullName>
    </submittedName>
</protein>
<feature type="transmembrane region" description="Helical" evidence="1">
    <location>
        <begin position="27"/>
        <end position="51"/>
    </location>
</feature>
<organism evidence="2 3">
    <name type="scientific">Rhinopithecimicrobium faecis</name>
    <dbReference type="NCBI Taxonomy" id="2820698"/>
    <lineage>
        <taxon>Bacteria</taxon>
        <taxon>Pseudomonadati</taxon>
        <taxon>Bacteroidota</taxon>
        <taxon>Sphingobacteriia</taxon>
        <taxon>Sphingobacteriales</taxon>
        <taxon>Sphingobacteriaceae</taxon>
        <taxon>Rhinopithecimicrobium</taxon>
    </lineage>
</organism>
<proteinExistence type="predicted"/>
<feature type="transmembrane region" description="Helical" evidence="1">
    <location>
        <begin position="144"/>
        <end position="168"/>
    </location>
</feature>
<keyword evidence="1" id="KW-0472">Membrane</keyword>
<feature type="transmembrane region" description="Helical" evidence="1">
    <location>
        <begin position="215"/>
        <end position="241"/>
    </location>
</feature>